<dbReference type="InterPro" id="IPR015946">
    <property type="entry name" value="KH_dom-like_a/b"/>
</dbReference>
<evidence type="ECO:0000313" key="3">
    <source>
        <dbReference type="Proteomes" id="UP000616201"/>
    </source>
</evidence>
<dbReference type="GO" id="GO:0006979">
    <property type="term" value="P:response to oxidative stress"/>
    <property type="evidence" value="ECO:0007669"/>
    <property type="project" value="InterPro"/>
</dbReference>
<dbReference type="AlphaFoldDB" id="A0A928YSL7"/>
<dbReference type="InterPro" id="IPR003718">
    <property type="entry name" value="OsmC/Ohr_fam"/>
</dbReference>
<reference evidence="2" key="1">
    <citation type="submission" date="2018-02" db="EMBL/GenBank/DDBJ databases">
        <authorList>
            <person name="Vasarhelyi B.M."/>
            <person name="Deshmukh S."/>
            <person name="Balint B."/>
            <person name="Kukolya J."/>
        </authorList>
    </citation>
    <scope>NUCLEOTIDE SEQUENCE</scope>
    <source>
        <strain evidence="2">KB22</strain>
    </source>
</reference>
<evidence type="ECO:0000313" key="2">
    <source>
        <dbReference type="EMBL" id="MBE8715410.1"/>
    </source>
</evidence>
<dbReference type="NCBIfam" id="TIGR03561">
    <property type="entry name" value="organ_hyd_perox"/>
    <property type="match status" value="1"/>
</dbReference>
<dbReference type="InterPro" id="IPR019953">
    <property type="entry name" value="OHR"/>
</dbReference>
<evidence type="ECO:0000256" key="1">
    <source>
        <dbReference type="ARBA" id="ARBA00007378"/>
    </source>
</evidence>
<comment type="similarity">
    <text evidence="1">Belongs to the OsmC/Ohr family.</text>
</comment>
<dbReference type="EMBL" id="PRDK01000010">
    <property type="protein sequence ID" value="MBE8715410.1"/>
    <property type="molecule type" value="Genomic_DNA"/>
</dbReference>
<dbReference type="RefSeq" id="WP_196935004.1">
    <property type="nucleotide sequence ID" value="NZ_MU158698.1"/>
</dbReference>
<dbReference type="PANTHER" id="PTHR33797">
    <property type="entry name" value="ORGANIC HYDROPEROXIDE RESISTANCE PROTEIN-LIKE"/>
    <property type="match status" value="1"/>
</dbReference>
<dbReference type="SUPFAM" id="SSF82784">
    <property type="entry name" value="OsmC-like"/>
    <property type="match status" value="1"/>
</dbReference>
<dbReference type="PANTHER" id="PTHR33797:SF2">
    <property type="entry name" value="ORGANIC HYDROPEROXIDE RESISTANCE PROTEIN-LIKE"/>
    <property type="match status" value="1"/>
</dbReference>
<proteinExistence type="inferred from homology"/>
<dbReference type="InterPro" id="IPR036102">
    <property type="entry name" value="OsmC/Ohrsf"/>
</dbReference>
<sequence>MSNKVYTAEVTAIGGRDGEVKSSDGIIDFKVSKPVEMGGKGGSTNPEQLFAAAWSSCFLGAMGAVGEKDHVDLKDATVTAKVSFNQEDNSFFISADLEIHIPTLSIDDAQKLADKAHKVCPYSKATRGNVETSIKAV</sequence>
<comment type="caution">
    <text evidence="2">The sequence shown here is derived from an EMBL/GenBank/DDBJ whole genome shotgun (WGS) entry which is preliminary data.</text>
</comment>
<protein>
    <submittedName>
        <fullName evidence="2">Organic hydroperoxide resistance protein</fullName>
    </submittedName>
</protein>
<organism evidence="2 3">
    <name type="scientific">Sphingobacterium hungaricum</name>
    <dbReference type="NCBI Taxonomy" id="2082723"/>
    <lineage>
        <taxon>Bacteria</taxon>
        <taxon>Pseudomonadati</taxon>
        <taxon>Bacteroidota</taxon>
        <taxon>Sphingobacteriia</taxon>
        <taxon>Sphingobacteriales</taxon>
        <taxon>Sphingobacteriaceae</taxon>
        <taxon>Sphingobacterium</taxon>
    </lineage>
</organism>
<name>A0A928YSL7_9SPHI</name>
<keyword evidence="3" id="KW-1185">Reference proteome</keyword>
<dbReference type="Pfam" id="PF02566">
    <property type="entry name" value="OsmC"/>
    <property type="match status" value="1"/>
</dbReference>
<accession>A0A928YSL7</accession>
<gene>
    <name evidence="2" type="ORF">C4F49_17185</name>
</gene>
<dbReference type="Proteomes" id="UP000616201">
    <property type="component" value="Unassembled WGS sequence"/>
</dbReference>
<dbReference type="Gene3D" id="2.20.25.10">
    <property type="match status" value="1"/>
</dbReference>
<dbReference type="Gene3D" id="3.30.300.20">
    <property type="match status" value="1"/>
</dbReference>